<protein>
    <submittedName>
        <fullName evidence="2">Uncharacterized protein</fullName>
    </submittedName>
</protein>
<sequence length="160" mass="17185">MGKSSRKSARTQGPNMANQPMMFPGMGSLNPLAMMNPFMMQQMQQMAGGVDPRQSANGGGGQSAGANNDNSSSSSEEDEEVRRIHKETKKQRARLAAQMQVDRLGTAMADPDMIPRVAHALDIPETSIMVRFEPSEDTVRAGDVVLVTLSAPKAECHVVG</sequence>
<evidence type="ECO:0000313" key="3">
    <source>
        <dbReference type="Proteomes" id="UP000186817"/>
    </source>
</evidence>
<keyword evidence="3" id="KW-1185">Reference proteome</keyword>
<organism evidence="2 3">
    <name type="scientific">Symbiodinium microadriaticum</name>
    <name type="common">Dinoflagellate</name>
    <name type="synonym">Zooxanthella microadriatica</name>
    <dbReference type="NCBI Taxonomy" id="2951"/>
    <lineage>
        <taxon>Eukaryota</taxon>
        <taxon>Sar</taxon>
        <taxon>Alveolata</taxon>
        <taxon>Dinophyceae</taxon>
        <taxon>Suessiales</taxon>
        <taxon>Symbiodiniaceae</taxon>
        <taxon>Symbiodinium</taxon>
    </lineage>
</organism>
<reference evidence="2 3" key="1">
    <citation type="submission" date="2016-02" db="EMBL/GenBank/DDBJ databases">
        <title>Genome analysis of coral dinoflagellate symbionts highlights evolutionary adaptations to a symbiotic lifestyle.</title>
        <authorList>
            <person name="Aranda M."/>
            <person name="Li Y."/>
            <person name="Liew Y.J."/>
            <person name="Baumgarten S."/>
            <person name="Simakov O."/>
            <person name="Wilson M."/>
            <person name="Piel J."/>
            <person name="Ashoor H."/>
            <person name="Bougouffa S."/>
            <person name="Bajic V.B."/>
            <person name="Ryu T."/>
            <person name="Ravasi T."/>
            <person name="Bayer T."/>
            <person name="Micklem G."/>
            <person name="Kim H."/>
            <person name="Bhak J."/>
            <person name="Lajeunesse T.C."/>
            <person name="Voolstra C.R."/>
        </authorList>
    </citation>
    <scope>NUCLEOTIDE SEQUENCE [LARGE SCALE GENOMIC DNA]</scope>
    <source>
        <strain evidence="2 3">CCMP2467</strain>
    </source>
</reference>
<gene>
    <name evidence="2" type="ORF">AK812_SmicGene39545</name>
</gene>
<dbReference type="EMBL" id="LSRX01001416">
    <property type="protein sequence ID" value="OLP80100.1"/>
    <property type="molecule type" value="Genomic_DNA"/>
</dbReference>
<feature type="compositionally biased region" description="Basic residues" evidence="1">
    <location>
        <begin position="83"/>
        <end position="93"/>
    </location>
</feature>
<name>A0A1Q9CAY7_SYMMI</name>
<accession>A0A1Q9CAY7</accession>
<feature type="region of interest" description="Disordered" evidence="1">
    <location>
        <begin position="1"/>
        <end position="24"/>
    </location>
</feature>
<comment type="caution">
    <text evidence="2">The sequence shown here is derived from an EMBL/GenBank/DDBJ whole genome shotgun (WGS) entry which is preliminary data.</text>
</comment>
<dbReference type="Proteomes" id="UP000186817">
    <property type="component" value="Unassembled WGS sequence"/>
</dbReference>
<evidence type="ECO:0000313" key="2">
    <source>
        <dbReference type="EMBL" id="OLP80100.1"/>
    </source>
</evidence>
<evidence type="ECO:0000256" key="1">
    <source>
        <dbReference type="SAM" id="MobiDB-lite"/>
    </source>
</evidence>
<feature type="non-terminal residue" evidence="2">
    <location>
        <position position="160"/>
    </location>
</feature>
<dbReference type="AlphaFoldDB" id="A0A1Q9CAY7"/>
<feature type="region of interest" description="Disordered" evidence="1">
    <location>
        <begin position="43"/>
        <end position="94"/>
    </location>
</feature>
<proteinExistence type="predicted"/>
<feature type="compositionally biased region" description="Low complexity" evidence="1">
    <location>
        <begin position="64"/>
        <end position="74"/>
    </location>
</feature>